<sequence>MIHQEESVIDLGVGRTVLVRLIKTEELLDVAGSYGLYHLAILLPSREALAQIFKHFVDNAVPLIGASDHDYSEAIYLEDTEGNGIEIYRDRPVSEWDIREDGRIIGTTEAMDAEGLYRLATPLESPYKMPEGSRMGHVHLSVRKSGVSSEFYQNVLQVQDKFSVRSASWLASGNYHHHLAVNEWGGQLAIRTEGMRGLAYYTVIFEDEQLYQDTIERAKKFAKNIKIGEHEASFTDLDGIKTRLVLKS</sequence>
<organism evidence="1 2">
    <name type="scientific">Granulicatella elegans ATCC 700633</name>
    <dbReference type="NCBI Taxonomy" id="626369"/>
    <lineage>
        <taxon>Bacteria</taxon>
        <taxon>Bacillati</taxon>
        <taxon>Bacillota</taxon>
        <taxon>Bacilli</taxon>
        <taxon>Lactobacillales</taxon>
        <taxon>Carnobacteriaceae</taxon>
        <taxon>Granulicatella</taxon>
    </lineage>
</organism>
<accession>D0BLP8</accession>
<name>D0BLP8_9LACT</name>
<dbReference type="HOGENOM" id="CLU_059557_0_1_9"/>
<dbReference type="STRING" id="626369.HMPREF0446_00901"/>
<dbReference type="PANTHER" id="PTHR43279">
    <property type="entry name" value="CATECHOL-2,3-DIOXYGENASE"/>
    <property type="match status" value="1"/>
</dbReference>
<gene>
    <name evidence="1" type="ORF">HMPREF0446_00901</name>
</gene>
<dbReference type="PANTHER" id="PTHR43279:SF1">
    <property type="entry name" value="CATECHOL-2,3-DIOXYGENASE"/>
    <property type="match status" value="1"/>
</dbReference>
<reference evidence="1" key="2">
    <citation type="submission" date="2011-10" db="EMBL/GenBank/DDBJ databases">
        <title>The Genome Sequence of Granulicatella elegans ATCC 700633.</title>
        <authorList>
            <consortium name="The Broad Institute Genome Sequencing Platform"/>
            <consortium name="The Broad Institute Genome Sequencing Center for Infectious Disease"/>
            <person name="Earl A."/>
            <person name="Ward D."/>
            <person name="Feldgarden M."/>
            <person name="Gevers D."/>
            <person name="Sibley C.D."/>
            <person name="Field T.R."/>
            <person name="Grinwis M."/>
            <person name="Eshaghurshan C.S."/>
            <person name="Surette M.G."/>
            <person name="Young S.K."/>
            <person name="Zeng Q."/>
            <person name="Gargeya S."/>
            <person name="Fitzgerald M."/>
            <person name="Haas B."/>
            <person name="Abouelleil A."/>
            <person name="Alvarado L."/>
            <person name="Arachchi H.M."/>
            <person name="Berlin A."/>
            <person name="Brown A."/>
            <person name="Chapman S.B."/>
            <person name="Chen Z."/>
            <person name="Dunbar C."/>
            <person name="Freedman E."/>
            <person name="Gearin G."/>
            <person name="Goldberg J."/>
            <person name="Griggs A."/>
            <person name="Gujja S."/>
            <person name="Heiman D."/>
            <person name="Howarth C."/>
            <person name="Larson L."/>
            <person name="Lui A."/>
            <person name="MacDonald P.J.P."/>
            <person name="Montmayeur A."/>
            <person name="Murphy C."/>
            <person name="Neiman D."/>
            <person name="Pearson M."/>
            <person name="Priest M."/>
            <person name="Roberts A."/>
            <person name="Saif S."/>
            <person name="Shea T."/>
            <person name="Shenoy N."/>
            <person name="Sisk P."/>
            <person name="Stolte C."/>
            <person name="Sykes S."/>
            <person name="Wortman J."/>
            <person name="Nusbaum C."/>
            <person name="Birren B."/>
        </authorList>
    </citation>
    <scope>NUCLEOTIDE SEQUENCE [LARGE SCALE GENOMIC DNA]</scope>
    <source>
        <strain evidence="1">ATCC 700633</strain>
    </source>
</reference>
<dbReference type="EMBL" id="ACRF02000016">
    <property type="protein sequence ID" value="EEW92913.1"/>
    <property type="molecule type" value="Genomic_DNA"/>
</dbReference>
<dbReference type="Gene3D" id="3.10.180.10">
    <property type="entry name" value="2,3-Dihydroxybiphenyl 1,2-Dioxygenase, domain 1"/>
    <property type="match status" value="2"/>
</dbReference>
<comment type="caution">
    <text evidence="1">The sequence shown here is derived from an EMBL/GenBank/DDBJ whole genome shotgun (WGS) entry which is preliminary data.</text>
</comment>
<evidence type="ECO:0000313" key="2">
    <source>
        <dbReference type="Proteomes" id="UP000002939"/>
    </source>
</evidence>
<evidence type="ECO:0000313" key="1">
    <source>
        <dbReference type="EMBL" id="EEW92913.1"/>
    </source>
</evidence>
<dbReference type="Proteomes" id="UP000002939">
    <property type="component" value="Unassembled WGS sequence"/>
</dbReference>
<dbReference type="AlphaFoldDB" id="D0BLP8"/>
<dbReference type="eggNOG" id="COG2514">
    <property type="taxonomic scope" value="Bacteria"/>
</dbReference>
<reference evidence="1" key="1">
    <citation type="submission" date="2009-09" db="EMBL/GenBank/DDBJ databases">
        <authorList>
            <consortium name="The Broad Institute Genome Sequencing Platform"/>
            <person name="Ward D."/>
            <person name="Feldgarden M."/>
            <person name="Earl A."/>
            <person name="Young S.K."/>
            <person name="Zeng Q."/>
            <person name="Koehrsen M."/>
            <person name="Alvarado L."/>
            <person name="Berlin A."/>
            <person name="Bochicchio J."/>
            <person name="Borenstein D."/>
            <person name="Chapman S.B."/>
            <person name="Chen Z."/>
            <person name="Engels R."/>
            <person name="Freedman E."/>
            <person name="Gellesch M."/>
            <person name="Goldberg J."/>
            <person name="Griggs A."/>
            <person name="Gujja S."/>
            <person name="Heilman E."/>
            <person name="Heiman D."/>
            <person name="Hepburn T."/>
            <person name="Howarth C."/>
            <person name="Jen D."/>
            <person name="Larson L."/>
            <person name="Lewis B."/>
            <person name="Mehta T."/>
            <person name="Park D."/>
            <person name="Pearson M."/>
            <person name="Roberts A."/>
            <person name="Saif S."/>
            <person name="Shea T."/>
            <person name="Shenoy N."/>
            <person name="Sisk P."/>
            <person name="Stolte C."/>
            <person name="Sykes S."/>
            <person name="Thomson T."/>
            <person name="Walk T."/>
            <person name="White J."/>
            <person name="Yandava C."/>
            <person name="Sibley C.D."/>
            <person name="Field T.R."/>
            <person name="Grinwis M."/>
            <person name="Eshaghurshan C.S."/>
            <person name="Surette M.G."/>
            <person name="Haas B."/>
            <person name="Nusbaum C."/>
            <person name="Birren B."/>
        </authorList>
    </citation>
    <scope>NUCLEOTIDE SEQUENCE [LARGE SCALE GENOMIC DNA]</scope>
    <source>
        <strain evidence="1">ATCC 700633</strain>
    </source>
</reference>
<dbReference type="InterPro" id="IPR029068">
    <property type="entry name" value="Glyas_Bleomycin-R_OHBP_Dase"/>
</dbReference>
<dbReference type="SUPFAM" id="SSF54593">
    <property type="entry name" value="Glyoxalase/Bleomycin resistance protein/Dihydroxybiphenyl dioxygenase"/>
    <property type="match status" value="2"/>
</dbReference>
<proteinExistence type="predicted"/>
<keyword evidence="2" id="KW-1185">Reference proteome</keyword>
<evidence type="ECO:0008006" key="3">
    <source>
        <dbReference type="Google" id="ProtNLM"/>
    </source>
</evidence>
<protein>
    <recommendedName>
        <fullName evidence="3">Glyoxalase family protein</fullName>
    </recommendedName>
</protein>